<name>A0A268HCM5_9BACI</name>
<dbReference type="InterPro" id="IPR001647">
    <property type="entry name" value="HTH_TetR"/>
</dbReference>
<sequence>MSKKREIISIAREVIYSKGYQSTSINDILSAANIGKGQFYHYFSSKHDLGLAVVEDLICEWNQELIIDILLTKLDPVTKLIKMLEKILLFHTESDNKSGCPIGNLAIEMSEHDEVFRTKLQYIFNRWISSLEDTLNEMIDKDHLPPDMDTEKNARAIVAMIEGGVLLMKNQMDTQFLTDVLDIIRLQYNVFK</sequence>
<dbReference type="InterPro" id="IPR054156">
    <property type="entry name" value="YxaF_TetR_C"/>
</dbReference>
<accession>A0A268HCM5</accession>
<reference evidence="6 7" key="1">
    <citation type="submission" date="2017-07" db="EMBL/GenBank/DDBJ databases">
        <title>Isolation and whole genome analysis of endospore-forming bacteria from heroin.</title>
        <authorList>
            <person name="Kalinowski J."/>
            <person name="Ahrens B."/>
            <person name="Al-Dilaimi A."/>
            <person name="Winkler A."/>
            <person name="Wibberg D."/>
            <person name="Schleenbecker U."/>
            <person name="Ruckert C."/>
            <person name="Wolfel R."/>
            <person name="Grass G."/>
        </authorList>
    </citation>
    <scope>NUCLEOTIDE SEQUENCE [LARGE SCALE GENOMIC DNA]</scope>
    <source>
        <strain evidence="6 7">7509</strain>
    </source>
</reference>
<dbReference type="EMBL" id="NPBH01000043">
    <property type="protein sequence ID" value="PAE07594.1"/>
    <property type="molecule type" value="Genomic_DNA"/>
</dbReference>
<evidence type="ECO:0000256" key="2">
    <source>
        <dbReference type="ARBA" id="ARBA00023125"/>
    </source>
</evidence>
<evidence type="ECO:0000313" key="7">
    <source>
        <dbReference type="Proteomes" id="UP000216475"/>
    </source>
</evidence>
<comment type="caution">
    <text evidence="6">The sequence shown here is derived from an EMBL/GenBank/DDBJ whole genome shotgun (WGS) entry which is preliminary data.</text>
</comment>
<dbReference type="PANTHER" id="PTHR47506">
    <property type="entry name" value="TRANSCRIPTIONAL REGULATORY PROTEIN"/>
    <property type="match status" value="1"/>
</dbReference>
<dbReference type="InterPro" id="IPR023772">
    <property type="entry name" value="DNA-bd_HTH_TetR-type_CS"/>
</dbReference>
<gene>
    <name evidence="6" type="ORF">CHI12_10535</name>
</gene>
<keyword evidence="3" id="KW-0804">Transcription</keyword>
<evidence type="ECO:0000256" key="3">
    <source>
        <dbReference type="ARBA" id="ARBA00023163"/>
    </source>
</evidence>
<dbReference type="PROSITE" id="PS50977">
    <property type="entry name" value="HTH_TETR_2"/>
    <property type="match status" value="1"/>
</dbReference>
<protein>
    <recommendedName>
        <fullName evidence="5">HTH tetR-type domain-containing protein</fullName>
    </recommendedName>
</protein>
<dbReference type="InterPro" id="IPR036271">
    <property type="entry name" value="Tet_transcr_reg_TetR-rel_C_sf"/>
</dbReference>
<dbReference type="Proteomes" id="UP000216475">
    <property type="component" value="Unassembled WGS sequence"/>
</dbReference>
<evidence type="ECO:0000259" key="5">
    <source>
        <dbReference type="PROSITE" id="PS50977"/>
    </source>
</evidence>
<keyword evidence="2 4" id="KW-0238">DNA-binding</keyword>
<dbReference type="Pfam" id="PF21993">
    <property type="entry name" value="TetR_C_13_2"/>
    <property type="match status" value="1"/>
</dbReference>
<dbReference type="GO" id="GO:0003677">
    <property type="term" value="F:DNA binding"/>
    <property type="evidence" value="ECO:0007669"/>
    <property type="project" value="UniProtKB-UniRule"/>
</dbReference>
<dbReference type="PROSITE" id="PS01081">
    <property type="entry name" value="HTH_TETR_1"/>
    <property type="match status" value="1"/>
</dbReference>
<evidence type="ECO:0000256" key="1">
    <source>
        <dbReference type="ARBA" id="ARBA00023015"/>
    </source>
</evidence>
<feature type="DNA-binding region" description="H-T-H motif" evidence="4">
    <location>
        <begin position="24"/>
        <end position="43"/>
    </location>
</feature>
<dbReference type="RefSeq" id="WP_095270415.1">
    <property type="nucleotide sequence ID" value="NZ_NPBH01000043.1"/>
</dbReference>
<proteinExistence type="predicted"/>
<organism evidence="6 7">
    <name type="scientific">Terribacillus saccharophilus</name>
    <dbReference type="NCBI Taxonomy" id="361277"/>
    <lineage>
        <taxon>Bacteria</taxon>
        <taxon>Bacillati</taxon>
        <taxon>Bacillota</taxon>
        <taxon>Bacilli</taxon>
        <taxon>Bacillales</taxon>
        <taxon>Bacillaceae</taxon>
        <taxon>Terribacillus</taxon>
    </lineage>
</organism>
<keyword evidence="1" id="KW-0805">Transcription regulation</keyword>
<dbReference type="SUPFAM" id="SSF48498">
    <property type="entry name" value="Tetracyclin repressor-like, C-terminal domain"/>
    <property type="match status" value="1"/>
</dbReference>
<dbReference type="PRINTS" id="PR00455">
    <property type="entry name" value="HTHTETR"/>
</dbReference>
<dbReference type="InterPro" id="IPR009057">
    <property type="entry name" value="Homeodomain-like_sf"/>
</dbReference>
<dbReference type="SUPFAM" id="SSF46689">
    <property type="entry name" value="Homeodomain-like"/>
    <property type="match status" value="1"/>
</dbReference>
<dbReference type="Pfam" id="PF00440">
    <property type="entry name" value="TetR_N"/>
    <property type="match status" value="1"/>
</dbReference>
<dbReference type="AlphaFoldDB" id="A0A268HCM5"/>
<evidence type="ECO:0000256" key="4">
    <source>
        <dbReference type="PROSITE-ProRule" id="PRU00335"/>
    </source>
</evidence>
<dbReference type="PANTHER" id="PTHR47506:SF6">
    <property type="entry name" value="HTH-TYPE TRANSCRIPTIONAL REPRESSOR NEMR"/>
    <property type="match status" value="1"/>
</dbReference>
<evidence type="ECO:0000313" key="6">
    <source>
        <dbReference type="EMBL" id="PAE07594.1"/>
    </source>
</evidence>
<dbReference type="Gene3D" id="1.10.357.10">
    <property type="entry name" value="Tetracycline Repressor, domain 2"/>
    <property type="match status" value="1"/>
</dbReference>
<feature type="domain" description="HTH tetR-type" evidence="5">
    <location>
        <begin position="1"/>
        <end position="61"/>
    </location>
</feature>